<proteinExistence type="predicted"/>
<dbReference type="EMBL" id="CP099959">
    <property type="protein sequence ID" value="XCC57325.1"/>
    <property type="molecule type" value="Genomic_DNA"/>
</dbReference>
<organism evidence="2">
    <name type="scientific">Polynucleobacter sp. UK-FUSCHL-C3</name>
    <dbReference type="NCBI Taxonomy" id="2955208"/>
    <lineage>
        <taxon>Bacteria</taxon>
        <taxon>Pseudomonadati</taxon>
        <taxon>Pseudomonadota</taxon>
        <taxon>Betaproteobacteria</taxon>
        <taxon>Burkholderiales</taxon>
        <taxon>Burkholderiaceae</taxon>
        <taxon>Polynucleobacter</taxon>
    </lineage>
</organism>
<feature type="compositionally biased region" description="Low complexity" evidence="1">
    <location>
        <begin position="49"/>
        <end position="68"/>
    </location>
</feature>
<feature type="region of interest" description="Disordered" evidence="1">
    <location>
        <begin position="49"/>
        <end position="81"/>
    </location>
</feature>
<evidence type="ECO:0000313" key="2">
    <source>
        <dbReference type="EMBL" id="XCC57325.1"/>
    </source>
</evidence>
<name>A0AAU8A128_9BURK</name>
<protein>
    <submittedName>
        <fullName evidence="2">Uncharacterized protein</fullName>
    </submittedName>
</protein>
<dbReference type="RefSeq" id="WP_353438355.1">
    <property type="nucleotide sequence ID" value="NZ_CP099959.1"/>
</dbReference>
<sequence>MATHFISESRIRSQRFYTVMRESKIRFYTTSVAAARYWIKNCSDAPPLAQDATQASASAEAPVAADSQSKPADDAGSAAKV</sequence>
<evidence type="ECO:0000256" key="1">
    <source>
        <dbReference type="SAM" id="MobiDB-lite"/>
    </source>
</evidence>
<dbReference type="AlphaFoldDB" id="A0AAU8A128"/>
<reference evidence="2" key="1">
    <citation type="submission" date="2022-06" db="EMBL/GenBank/DDBJ databases">
        <title>New Polynucleobacter species.</title>
        <authorList>
            <person name="Hahn M.W."/>
        </authorList>
    </citation>
    <scope>NUCLEOTIDE SEQUENCE</scope>
    <source>
        <strain evidence="2">UK-FUSCHL-C3</strain>
    </source>
</reference>
<accession>A0AAU8A128</accession>
<gene>
    <name evidence="2" type="ORF">NKE59_07450</name>
</gene>